<dbReference type="HOGENOM" id="CLU_2103035_0_0_1"/>
<feature type="non-terminal residue" evidence="1">
    <location>
        <position position="1"/>
    </location>
</feature>
<organism>
    <name type="scientific">Solenopsis invicta</name>
    <name type="common">Red imported fire ant</name>
    <name type="synonym">Solenopsis wagneri</name>
    <dbReference type="NCBI Taxonomy" id="13686"/>
    <lineage>
        <taxon>Eukaryota</taxon>
        <taxon>Metazoa</taxon>
        <taxon>Ecdysozoa</taxon>
        <taxon>Arthropoda</taxon>
        <taxon>Hexapoda</taxon>
        <taxon>Insecta</taxon>
        <taxon>Pterygota</taxon>
        <taxon>Neoptera</taxon>
        <taxon>Endopterygota</taxon>
        <taxon>Hymenoptera</taxon>
        <taxon>Apocrita</taxon>
        <taxon>Aculeata</taxon>
        <taxon>Formicoidea</taxon>
        <taxon>Formicidae</taxon>
        <taxon>Myrmicinae</taxon>
        <taxon>Solenopsis</taxon>
    </lineage>
</organism>
<feature type="non-terminal residue" evidence="1">
    <location>
        <position position="116"/>
    </location>
</feature>
<proteinExistence type="predicted"/>
<protein>
    <submittedName>
        <fullName evidence="1">Uncharacterized protein</fullName>
    </submittedName>
</protein>
<dbReference type="EMBL" id="GL767516">
    <property type="protein sequence ID" value="EFZ13655.1"/>
    <property type="molecule type" value="Genomic_DNA"/>
</dbReference>
<reference evidence="1" key="1">
    <citation type="journal article" date="2011" name="Proc. Natl. Acad. Sci. U.S.A.">
        <title>The genome of the fire ant Solenopsis invicta.</title>
        <authorList>
            <person name="Wurm Y."/>
            <person name="Wang J."/>
            <person name="Riba-Grognuz O."/>
            <person name="Corona M."/>
            <person name="Nygaard S."/>
            <person name="Hunt B.G."/>
            <person name="Ingram K.K."/>
            <person name="Falquet L."/>
            <person name="Nipitwattanaphon M."/>
            <person name="Gotzek D."/>
            <person name="Dijkstra M.B."/>
            <person name="Oettler J."/>
            <person name="Comtesse F."/>
            <person name="Shih C.J."/>
            <person name="Wu W.J."/>
            <person name="Yang C.C."/>
            <person name="Thomas J."/>
            <person name="Beaudoing E."/>
            <person name="Pradervand S."/>
            <person name="Flegel V."/>
            <person name="Cook E.D."/>
            <person name="Fabbretti R."/>
            <person name="Stockinger H."/>
            <person name="Long L."/>
            <person name="Farmerie W.G."/>
            <person name="Oakey J."/>
            <person name="Boomsma J.J."/>
            <person name="Pamilo P."/>
            <person name="Yi S.V."/>
            <person name="Heinze J."/>
            <person name="Goodisman M.A."/>
            <person name="Farinelli L."/>
            <person name="Harshman K."/>
            <person name="Hulo N."/>
            <person name="Cerutti L."/>
            <person name="Xenarios I."/>
            <person name="Shoemaker D."/>
            <person name="Keller L."/>
        </authorList>
    </citation>
    <scope>NUCLEOTIDE SEQUENCE [LARGE SCALE GENOMIC DNA]</scope>
</reference>
<gene>
    <name evidence="1" type="ORF">SINV_00310</name>
</gene>
<dbReference type="AlphaFoldDB" id="E9J0J7"/>
<accession>E9J0J7</accession>
<name>E9J0J7_SOLIN</name>
<evidence type="ECO:0000313" key="1">
    <source>
        <dbReference type="EMBL" id="EFZ13655.1"/>
    </source>
</evidence>
<sequence length="116" mass="13160">ISQDDWLVSNRAVSKRVSPRVLYLSIGSGHTTLTECLFKHNMLNLLLCICGEVQSPNHIFWRCTLLDVQREREPSALSPYALGYMGPFCVEQLLHSMIPEIIFALVTFIDAIPTRI</sequence>